<evidence type="ECO:0000256" key="4">
    <source>
        <dbReference type="ARBA" id="ARBA00022714"/>
    </source>
</evidence>
<evidence type="ECO:0000313" key="14">
    <source>
        <dbReference type="EMBL" id="TCD54872.1"/>
    </source>
</evidence>
<organism evidence="14 15">
    <name type="scientific">Alloscardovia theropitheci</name>
    <dbReference type="NCBI Taxonomy" id="2496842"/>
    <lineage>
        <taxon>Bacteria</taxon>
        <taxon>Bacillati</taxon>
        <taxon>Actinomycetota</taxon>
        <taxon>Actinomycetes</taxon>
        <taxon>Bifidobacteriales</taxon>
        <taxon>Bifidobacteriaceae</taxon>
        <taxon>Alloscardovia</taxon>
    </lineage>
</organism>
<comment type="caution">
    <text evidence="14">The sequence shown here is derived from an EMBL/GenBank/DDBJ whole genome shotgun (WGS) entry which is preliminary data.</text>
</comment>
<accession>A0A4R0QR88</accession>
<dbReference type="SUPFAM" id="SSF63380">
    <property type="entry name" value="Riboflavin synthase domain-like"/>
    <property type="match status" value="1"/>
</dbReference>
<keyword evidence="3 11" id="KW-0285">Flavoprotein</keyword>
<evidence type="ECO:0000256" key="7">
    <source>
        <dbReference type="ARBA" id="ARBA00022982"/>
    </source>
</evidence>
<evidence type="ECO:0000256" key="1">
    <source>
        <dbReference type="ARBA" id="ARBA00006422"/>
    </source>
</evidence>
<evidence type="ECO:0000256" key="12">
    <source>
        <dbReference type="PIRSR" id="PIRSR006816-2"/>
    </source>
</evidence>
<dbReference type="GO" id="GO:0050660">
    <property type="term" value="F:flavin adenine dinucleotide binding"/>
    <property type="evidence" value="ECO:0007669"/>
    <property type="project" value="InterPro"/>
</dbReference>
<dbReference type="InterPro" id="IPR012165">
    <property type="entry name" value="Cyt_c3_hydrogenase_gsu"/>
</dbReference>
<dbReference type="Pfam" id="PF10418">
    <property type="entry name" value="DHODB_Fe-S_bind"/>
    <property type="match status" value="1"/>
</dbReference>
<dbReference type="SUPFAM" id="SSF52343">
    <property type="entry name" value="Ferredoxin reductase-like, C-terminal NADP-linked domain"/>
    <property type="match status" value="1"/>
</dbReference>
<keyword evidence="15" id="KW-1185">Reference proteome</keyword>
<dbReference type="GO" id="GO:0046872">
    <property type="term" value="F:metal ion binding"/>
    <property type="evidence" value="ECO:0007669"/>
    <property type="project" value="UniProtKB-KW"/>
</dbReference>
<dbReference type="EMBL" id="RXLP01000004">
    <property type="protein sequence ID" value="TCD54872.1"/>
    <property type="molecule type" value="Genomic_DNA"/>
</dbReference>
<dbReference type="PIRSF" id="PIRSF006816">
    <property type="entry name" value="Cyc3_hyd_g"/>
    <property type="match status" value="1"/>
</dbReference>
<gene>
    <name evidence="14" type="ORF">EJ419_01220</name>
</gene>
<evidence type="ECO:0000313" key="15">
    <source>
        <dbReference type="Proteomes" id="UP000291289"/>
    </source>
</evidence>
<evidence type="ECO:0000259" key="13">
    <source>
        <dbReference type="PROSITE" id="PS51384"/>
    </source>
</evidence>
<feature type="binding site" evidence="11">
    <location>
        <begin position="89"/>
        <end position="90"/>
    </location>
    <ligand>
        <name>FAD</name>
        <dbReference type="ChEBI" id="CHEBI:57692"/>
    </ligand>
</feature>
<dbReference type="GO" id="GO:0006221">
    <property type="term" value="P:pyrimidine nucleotide biosynthetic process"/>
    <property type="evidence" value="ECO:0007669"/>
    <property type="project" value="InterPro"/>
</dbReference>
<comment type="similarity">
    <text evidence="1">Belongs to the PyrK family.</text>
</comment>
<dbReference type="OrthoDB" id="9796486at2"/>
<dbReference type="Gene3D" id="2.10.240.10">
    <property type="entry name" value="Dihydroorotate dehydrogenase, electron transfer subunit"/>
    <property type="match status" value="1"/>
</dbReference>
<dbReference type="GO" id="GO:0016491">
    <property type="term" value="F:oxidoreductase activity"/>
    <property type="evidence" value="ECO:0007669"/>
    <property type="project" value="InterPro"/>
</dbReference>
<comment type="cofactor">
    <cofactor evidence="12">
        <name>[2Fe-2S] cluster</name>
        <dbReference type="ChEBI" id="CHEBI:190135"/>
    </cofactor>
    <text evidence="12">Binds 1 [2Fe-2S] cluster per subunit.</text>
</comment>
<sequence length="272" mass="30298">MNTTFIKTNPEGKNYRPSRRTVEIVGHELLTQDIVRLTISDEYTAQQGQAGQFVNLYSKNPLQMSPRPFGISEIHGDKVSFIFAVVGRGTAEFRDMSVGDRIDILGPLGKPFDVSKTGRYLLVAGGLGIPPILHAAQKLSQRDDAQVTTMFGYRNEHFADSYVDQYCDDTRSIDNAQGNVIDLLNTWIQENDVKDLKSRAEDIHILTCGPEPMMKAVAAWACEHNIDTQLSLEERMGCGYGTCVVCITPTIHGNQKVCIEGPVFTREELGWK</sequence>
<comment type="cofactor">
    <cofactor evidence="10">
        <name>[2Fe-2S] cluster</name>
        <dbReference type="ChEBI" id="CHEBI:190135"/>
    </cofactor>
</comment>
<dbReference type="CDD" id="cd06218">
    <property type="entry name" value="DHOD_e_trans"/>
    <property type="match status" value="1"/>
</dbReference>
<evidence type="ECO:0000256" key="9">
    <source>
        <dbReference type="ARBA" id="ARBA00023014"/>
    </source>
</evidence>
<dbReference type="PRINTS" id="PR00409">
    <property type="entry name" value="PHDIOXRDTASE"/>
</dbReference>
<name>A0A4R0QR88_9BIFI</name>
<feature type="domain" description="FAD-binding FR-type" evidence="13">
    <location>
        <begin position="17"/>
        <end position="114"/>
    </location>
</feature>
<keyword evidence="6 11" id="KW-0274">FAD</keyword>
<keyword evidence="4 12" id="KW-0001">2Fe-2S</keyword>
<evidence type="ECO:0000256" key="8">
    <source>
        <dbReference type="ARBA" id="ARBA00023004"/>
    </source>
</evidence>
<dbReference type="InterPro" id="IPR017938">
    <property type="entry name" value="Riboflavin_synthase-like_b-brl"/>
</dbReference>
<protein>
    <submittedName>
        <fullName evidence="14">Dihydroorotate dehydrogenase electron transfer subunit</fullName>
    </submittedName>
</protein>
<keyword evidence="7" id="KW-0249">Electron transport</keyword>
<dbReference type="InterPro" id="IPR037117">
    <property type="entry name" value="Dihydroorotate_DH_ele_sf"/>
</dbReference>
<dbReference type="InterPro" id="IPR039261">
    <property type="entry name" value="FNR_nucleotide-bd"/>
</dbReference>
<feature type="binding site" evidence="12">
    <location>
        <position position="238"/>
    </location>
    <ligand>
        <name>[2Fe-2S] cluster</name>
        <dbReference type="ChEBI" id="CHEBI:190135"/>
    </ligand>
</feature>
<dbReference type="Gene3D" id="2.40.30.10">
    <property type="entry name" value="Translation factors"/>
    <property type="match status" value="1"/>
</dbReference>
<keyword evidence="2" id="KW-0813">Transport</keyword>
<dbReference type="PANTHER" id="PTHR43513">
    <property type="entry name" value="DIHYDROOROTATE DEHYDROGENASE B (NAD(+)), ELECTRON TRANSFER SUBUNIT"/>
    <property type="match status" value="1"/>
</dbReference>
<dbReference type="PROSITE" id="PS51384">
    <property type="entry name" value="FAD_FR"/>
    <property type="match status" value="1"/>
</dbReference>
<dbReference type="Gene3D" id="3.40.50.80">
    <property type="entry name" value="Nucleotide-binding domain of ferredoxin-NADP reductase (FNR) module"/>
    <property type="match status" value="1"/>
</dbReference>
<dbReference type="Proteomes" id="UP000291289">
    <property type="component" value="Unassembled WGS sequence"/>
</dbReference>
<evidence type="ECO:0000256" key="2">
    <source>
        <dbReference type="ARBA" id="ARBA00022448"/>
    </source>
</evidence>
<keyword evidence="9 12" id="KW-0411">Iron-sulfur</keyword>
<comment type="cofactor">
    <cofactor evidence="11">
        <name>FAD</name>
        <dbReference type="ChEBI" id="CHEBI:57692"/>
    </cofactor>
    <text evidence="11">Binds 1 FAD per subunit.</text>
</comment>
<evidence type="ECO:0000256" key="6">
    <source>
        <dbReference type="ARBA" id="ARBA00022827"/>
    </source>
</evidence>
<dbReference type="InterPro" id="IPR050353">
    <property type="entry name" value="PyrK_electron_transfer"/>
</dbReference>
<keyword evidence="5 12" id="KW-0479">Metal-binding</keyword>
<keyword evidence="8 12" id="KW-0408">Iron</keyword>
<feature type="binding site" evidence="12">
    <location>
        <position position="243"/>
    </location>
    <ligand>
        <name>[2Fe-2S] cluster</name>
        <dbReference type="ChEBI" id="CHEBI:190135"/>
    </ligand>
</feature>
<proteinExistence type="inferred from homology"/>
<dbReference type="InterPro" id="IPR001433">
    <property type="entry name" value="OxRdtase_FAD/NAD-bd"/>
</dbReference>
<feature type="binding site" evidence="12">
    <location>
        <position position="258"/>
    </location>
    <ligand>
        <name>[2Fe-2S] cluster</name>
        <dbReference type="ChEBI" id="CHEBI:190135"/>
    </ligand>
</feature>
<evidence type="ECO:0000256" key="3">
    <source>
        <dbReference type="ARBA" id="ARBA00022630"/>
    </source>
</evidence>
<evidence type="ECO:0000256" key="10">
    <source>
        <dbReference type="ARBA" id="ARBA00034078"/>
    </source>
</evidence>
<dbReference type="Pfam" id="PF00175">
    <property type="entry name" value="NAD_binding_1"/>
    <property type="match status" value="1"/>
</dbReference>
<dbReference type="InterPro" id="IPR017927">
    <property type="entry name" value="FAD-bd_FR_type"/>
</dbReference>
<dbReference type="AlphaFoldDB" id="A0A4R0QR88"/>
<evidence type="ECO:0000256" key="5">
    <source>
        <dbReference type="ARBA" id="ARBA00022723"/>
    </source>
</evidence>
<dbReference type="GO" id="GO:0051537">
    <property type="term" value="F:2 iron, 2 sulfur cluster binding"/>
    <property type="evidence" value="ECO:0007669"/>
    <property type="project" value="UniProtKB-KW"/>
</dbReference>
<reference evidence="14 15" key="1">
    <citation type="submission" date="2018-12" db="EMBL/GenBank/DDBJ databases">
        <title>Alloscrdovia theropitheci sp. nov: a novel taxon from the feces of the bleeding-herat monkey (Theropithecus geleda).</title>
        <authorList>
            <person name="Modesto M."/>
        </authorList>
    </citation>
    <scope>NUCLEOTIDE SEQUENCE [LARGE SCALE GENOMIC DNA]</scope>
    <source>
        <strain evidence="14 15">GLDI4/2</strain>
    </source>
</reference>
<evidence type="ECO:0000256" key="11">
    <source>
        <dbReference type="PIRSR" id="PIRSR006816-1"/>
    </source>
</evidence>
<dbReference type="PANTHER" id="PTHR43513:SF3">
    <property type="entry name" value="DIHYDROOROTATE DEHYDROGENASE B (NAD(+)), ELECTRON TRANSFER SUBUNIT-RELATED"/>
    <property type="match status" value="1"/>
</dbReference>
<feature type="binding site" evidence="12">
    <location>
        <position position="246"/>
    </location>
    <ligand>
        <name>[2Fe-2S] cluster</name>
        <dbReference type="ChEBI" id="CHEBI:190135"/>
    </ligand>
</feature>
<dbReference type="InterPro" id="IPR019480">
    <property type="entry name" value="Dihydroorotate_DH_Fe-S-bd"/>
</dbReference>